<dbReference type="SUPFAM" id="SSF47413">
    <property type="entry name" value="lambda repressor-like DNA-binding domains"/>
    <property type="match status" value="1"/>
</dbReference>
<protein>
    <recommendedName>
        <fullName evidence="1">HTH cro/C1-type domain-containing protein</fullName>
    </recommendedName>
</protein>
<gene>
    <name evidence="2" type="ordered locus">DhcVS_264</name>
</gene>
<dbReference type="eggNOG" id="COG1476">
    <property type="taxonomic scope" value="Bacteria"/>
</dbReference>
<sequence length="76" mass="8454">MGSEGQSSATLLKKIREQLTLSQEDLARQLGVSYATVNRWENGQSKPSKLAKARLNAFCEKMSRQGKLVLTEGDNR</sequence>
<dbReference type="Gene3D" id="1.10.260.40">
    <property type="entry name" value="lambda repressor-like DNA-binding domains"/>
    <property type="match status" value="1"/>
</dbReference>
<dbReference type="Pfam" id="PF01381">
    <property type="entry name" value="HTH_3"/>
    <property type="match status" value="1"/>
</dbReference>
<dbReference type="EMBL" id="CP001827">
    <property type="protein sequence ID" value="ACZ61426.1"/>
    <property type="molecule type" value="Genomic_DNA"/>
</dbReference>
<dbReference type="Proteomes" id="UP000002506">
    <property type="component" value="Chromosome"/>
</dbReference>
<dbReference type="OrthoDB" id="9801008at2"/>
<evidence type="ECO:0000259" key="1">
    <source>
        <dbReference type="PROSITE" id="PS50943"/>
    </source>
</evidence>
<reference evidence="2 3" key="1">
    <citation type="journal article" date="2009" name="PLoS Genet.">
        <title>Localized plasticity in the streamlined genomes of vinyl chloride respiring Dehalococcoides.</title>
        <authorList>
            <person name="McMurdie P.J."/>
            <person name="Behrens S.F."/>
            <person name="Muller J.A."/>
            <person name="Goke J."/>
            <person name="Ritalahti K.M."/>
            <person name="Wagner R."/>
            <person name="Goltsman E."/>
            <person name="Lapidus A."/>
            <person name="Holmes S."/>
            <person name="Loffler F.E."/>
            <person name="Spormann A.M."/>
        </authorList>
    </citation>
    <scope>NUCLEOTIDE SEQUENCE [LARGE SCALE GENOMIC DNA]</scope>
    <source>
        <strain evidence="2 3">VS</strain>
    </source>
</reference>
<dbReference type="HOGENOM" id="CLU_066192_58_1_0"/>
<dbReference type="CDD" id="cd00093">
    <property type="entry name" value="HTH_XRE"/>
    <property type="match status" value="1"/>
</dbReference>
<dbReference type="RefSeq" id="WP_012881602.1">
    <property type="nucleotide sequence ID" value="NC_013552.1"/>
</dbReference>
<dbReference type="PROSITE" id="PS50943">
    <property type="entry name" value="HTH_CROC1"/>
    <property type="match status" value="1"/>
</dbReference>
<evidence type="ECO:0000313" key="2">
    <source>
        <dbReference type="EMBL" id="ACZ61426.1"/>
    </source>
</evidence>
<dbReference type="SMART" id="SM00530">
    <property type="entry name" value="HTH_XRE"/>
    <property type="match status" value="1"/>
</dbReference>
<feature type="domain" description="HTH cro/C1-type" evidence="1">
    <location>
        <begin position="12"/>
        <end position="48"/>
    </location>
</feature>
<accession>D2BGH6</accession>
<dbReference type="KEGG" id="dev:DhcVS_264"/>
<proteinExistence type="predicted"/>
<name>D2BGH6_DEHMV</name>
<dbReference type="GO" id="GO:0003677">
    <property type="term" value="F:DNA binding"/>
    <property type="evidence" value="ECO:0007669"/>
    <property type="project" value="InterPro"/>
</dbReference>
<organism evidence="2 3">
    <name type="scientific">Dehalococcoides mccartyi (strain VS)</name>
    <dbReference type="NCBI Taxonomy" id="311424"/>
    <lineage>
        <taxon>Bacteria</taxon>
        <taxon>Bacillati</taxon>
        <taxon>Chloroflexota</taxon>
        <taxon>Dehalococcoidia</taxon>
        <taxon>Dehalococcoidales</taxon>
        <taxon>Dehalococcoidaceae</taxon>
        <taxon>Dehalococcoides</taxon>
    </lineage>
</organism>
<dbReference type="InterPro" id="IPR001387">
    <property type="entry name" value="Cro/C1-type_HTH"/>
</dbReference>
<dbReference type="InterPro" id="IPR010982">
    <property type="entry name" value="Lambda_DNA-bd_dom_sf"/>
</dbReference>
<dbReference type="AlphaFoldDB" id="D2BGH6"/>
<evidence type="ECO:0000313" key="3">
    <source>
        <dbReference type="Proteomes" id="UP000002506"/>
    </source>
</evidence>